<dbReference type="InterPro" id="IPR019734">
    <property type="entry name" value="TPR_rpt"/>
</dbReference>
<keyword evidence="1" id="KW-0472">Membrane</keyword>
<dbReference type="GO" id="GO:0016020">
    <property type="term" value="C:membrane"/>
    <property type="evidence" value="ECO:0007669"/>
    <property type="project" value="InterPro"/>
</dbReference>
<dbReference type="STRING" id="1346286.SAMN05444362_107196"/>
<keyword evidence="2" id="KW-0732">Signal</keyword>
<evidence type="ECO:0000313" key="4">
    <source>
        <dbReference type="EMBL" id="SHF55055.1"/>
    </source>
</evidence>
<dbReference type="InterPro" id="IPR010559">
    <property type="entry name" value="Sig_transdc_His_kin_internal"/>
</dbReference>
<keyword evidence="1" id="KW-0812">Transmembrane</keyword>
<dbReference type="OrthoDB" id="9809908at2"/>
<dbReference type="AlphaFoldDB" id="A0A1M5CJW1"/>
<feature type="signal peptide" evidence="2">
    <location>
        <begin position="1"/>
        <end position="19"/>
    </location>
</feature>
<dbReference type="Gene3D" id="1.25.40.10">
    <property type="entry name" value="Tetratricopeptide repeat domain"/>
    <property type="match status" value="1"/>
</dbReference>
<evidence type="ECO:0000256" key="1">
    <source>
        <dbReference type="SAM" id="Phobius"/>
    </source>
</evidence>
<feature type="chain" id="PRO_5009909345" evidence="2">
    <location>
        <begin position="20"/>
        <end position="590"/>
    </location>
</feature>
<keyword evidence="5" id="KW-1185">Reference proteome</keyword>
<proteinExistence type="predicted"/>
<keyword evidence="1" id="KW-1133">Transmembrane helix</keyword>
<evidence type="ECO:0000313" key="5">
    <source>
        <dbReference type="Proteomes" id="UP000184480"/>
    </source>
</evidence>
<dbReference type="SMART" id="SM00028">
    <property type="entry name" value="TPR"/>
    <property type="match status" value="5"/>
</dbReference>
<dbReference type="InterPro" id="IPR050640">
    <property type="entry name" value="Bact_2-comp_sensor_kinase"/>
</dbReference>
<accession>A0A1M5CJW1</accession>
<dbReference type="Proteomes" id="UP000184480">
    <property type="component" value="Unassembled WGS sequence"/>
</dbReference>
<reference evidence="5" key="1">
    <citation type="submission" date="2016-11" db="EMBL/GenBank/DDBJ databases">
        <authorList>
            <person name="Varghese N."/>
            <person name="Submissions S."/>
        </authorList>
    </citation>
    <scope>NUCLEOTIDE SEQUENCE [LARGE SCALE GENOMIC DNA]</scope>
    <source>
        <strain evidence="5">DSM 27370</strain>
    </source>
</reference>
<dbReference type="PANTHER" id="PTHR34220:SF7">
    <property type="entry name" value="SENSOR HISTIDINE KINASE YPDA"/>
    <property type="match status" value="1"/>
</dbReference>
<dbReference type="SUPFAM" id="SSF48452">
    <property type="entry name" value="TPR-like"/>
    <property type="match status" value="2"/>
</dbReference>
<dbReference type="PANTHER" id="PTHR34220">
    <property type="entry name" value="SENSOR HISTIDINE KINASE YPDA"/>
    <property type="match status" value="1"/>
</dbReference>
<dbReference type="Pfam" id="PF06580">
    <property type="entry name" value="His_kinase"/>
    <property type="match status" value="1"/>
</dbReference>
<dbReference type="InterPro" id="IPR011990">
    <property type="entry name" value="TPR-like_helical_dom_sf"/>
</dbReference>
<feature type="transmembrane region" description="Helical" evidence="1">
    <location>
        <begin position="353"/>
        <end position="374"/>
    </location>
</feature>
<name>A0A1M5CJW1_9BACT</name>
<dbReference type="GO" id="GO:0000155">
    <property type="term" value="F:phosphorelay sensor kinase activity"/>
    <property type="evidence" value="ECO:0007669"/>
    <property type="project" value="InterPro"/>
</dbReference>
<organism evidence="4 5">
    <name type="scientific">Dysgonomonas macrotermitis</name>
    <dbReference type="NCBI Taxonomy" id="1346286"/>
    <lineage>
        <taxon>Bacteria</taxon>
        <taxon>Pseudomonadati</taxon>
        <taxon>Bacteroidota</taxon>
        <taxon>Bacteroidia</taxon>
        <taxon>Bacteroidales</taxon>
        <taxon>Dysgonomonadaceae</taxon>
        <taxon>Dysgonomonas</taxon>
    </lineage>
</organism>
<dbReference type="InterPro" id="IPR036890">
    <property type="entry name" value="HATPase_C_sf"/>
</dbReference>
<dbReference type="Gene3D" id="3.30.565.10">
    <property type="entry name" value="Histidine kinase-like ATPase, C-terminal domain"/>
    <property type="match status" value="1"/>
</dbReference>
<dbReference type="SUPFAM" id="SSF55874">
    <property type="entry name" value="ATPase domain of HSP90 chaperone/DNA topoisomerase II/histidine kinase"/>
    <property type="match status" value="1"/>
</dbReference>
<feature type="domain" description="Signal transduction histidine kinase internal region" evidence="3">
    <location>
        <begin position="385"/>
        <end position="463"/>
    </location>
</feature>
<evidence type="ECO:0000259" key="3">
    <source>
        <dbReference type="Pfam" id="PF06580"/>
    </source>
</evidence>
<dbReference type="RefSeq" id="WP_062183820.1">
    <property type="nucleotide sequence ID" value="NZ_BBXL01000023.1"/>
</dbReference>
<protein>
    <submittedName>
        <fullName evidence="4">Tetratricopeptide repeat-containing protein</fullName>
    </submittedName>
</protein>
<dbReference type="EMBL" id="FQUC01000007">
    <property type="protein sequence ID" value="SHF55055.1"/>
    <property type="molecule type" value="Genomic_DNA"/>
</dbReference>
<sequence length="590" mass="67970">MYKTIIIIGLIALSHTISAQSNLQKNASYDLSRSLEQGESDIKIAEGYEKTAKEMLAKKDYTRAEDYFNRAKKLYEKLKNKDKIAEIDREIAKMYEAQNEVEKAISSYNDAGKVSRNQLQKSLNENDAQRLANSSNPRIQSDYIQQNLNLLENTANTKDRAAAYQQMADVNIQMNNKVEAIENLNYALKEVKEPVDVIKINQNIAKIYVDNKDYDKAIEINKKMVKEAQKSNDASLEIEQLQNLSSVYLDAEDKSKAISSLQQAYQIAIEQGHTIDAKHTTELMADYYTTNKESRKALSVYADFMNKLETLIKADSSLIDAQRFQATEDKISQLEKERALSEQLIRKKNITNYILIGSVILILVFLIVISRALYSIKKKNKRIALQSLRREMNPHFIFNSLNSVNQFIAQNNELEANKYLSSYSKLMRNIMENSNKDFIPLSLEIEQMKEYLDLEHLRFKDKFSYTIEIDSTLDTDAVTVPNMLIQPHLENAIWHGLRYRESDGLLKLKFENKNRYLEVTIEDNGIGLKKSREIKTEHQKKHQSRGQNNTLERIGLLNNLYNIHITIEVIDKAAPETGVIVVLRFPLTKK</sequence>
<gene>
    <name evidence="4" type="ORF">SAMN05444362_107196</name>
</gene>
<evidence type="ECO:0000256" key="2">
    <source>
        <dbReference type="SAM" id="SignalP"/>
    </source>
</evidence>